<accession>A0A0X3ARA1</accession>
<evidence type="ECO:0000313" key="1">
    <source>
        <dbReference type="EMBL" id="CVK16864.1"/>
    </source>
</evidence>
<dbReference type="OrthoDB" id="662986at2"/>
<dbReference type="AlphaFoldDB" id="A0A0X3ARA1"/>
<dbReference type="EMBL" id="FCOR01000011">
    <property type="protein sequence ID" value="CVK16864.1"/>
    <property type="molecule type" value="Genomic_DNA"/>
</dbReference>
<dbReference type="STRING" id="1586267.GCA_001418685_01730"/>
<protein>
    <submittedName>
        <fullName evidence="1">Uncharacterized protein</fullName>
    </submittedName>
</protein>
<sequence>MTVTKLQQKTELTKEIINCVFQKTIEILYDTTNLPKECDLSYKIEKIEGYCVSVRFSWIRDYVNYDISCHCWDEVMSKTADTEAYLFHKGLVPQVSDKPIDRDQITTRWKFMLKIN</sequence>
<reference evidence="1 2" key="1">
    <citation type="submission" date="2016-01" db="EMBL/GenBank/DDBJ databases">
        <authorList>
            <person name="McClelland M."/>
            <person name="Jain A."/>
            <person name="Saraogi P."/>
            <person name="Mendelson R."/>
            <person name="Westerman R."/>
            <person name="SanMiguel P."/>
            <person name="Csonka L."/>
        </authorList>
    </citation>
    <scope>NUCLEOTIDE SEQUENCE [LARGE SCALE GENOMIC DNA]</scope>
    <source>
        <strain evidence="1 2">R-53146</strain>
    </source>
</reference>
<evidence type="ECO:0000313" key="2">
    <source>
        <dbReference type="Proteomes" id="UP000182761"/>
    </source>
</evidence>
<gene>
    <name evidence="1" type="ORF">Ga0061079_11157</name>
</gene>
<dbReference type="RefSeq" id="WP_055426046.1">
    <property type="nucleotide sequence ID" value="NZ_FCOR01000011.1"/>
</dbReference>
<name>A0A0X3ARA1_9FLAO</name>
<dbReference type="Proteomes" id="UP000182761">
    <property type="component" value="Unassembled WGS sequence"/>
</dbReference>
<keyword evidence="2" id="KW-1185">Reference proteome</keyword>
<organism evidence="1 2">
    <name type="scientific">Apibacter mensalis</name>
    <dbReference type="NCBI Taxonomy" id="1586267"/>
    <lineage>
        <taxon>Bacteria</taxon>
        <taxon>Pseudomonadati</taxon>
        <taxon>Bacteroidota</taxon>
        <taxon>Flavobacteriia</taxon>
        <taxon>Flavobacteriales</taxon>
        <taxon>Weeksellaceae</taxon>
        <taxon>Apibacter</taxon>
    </lineage>
</organism>
<proteinExistence type="predicted"/>